<keyword evidence="6" id="KW-1185">Reference proteome</keyword>
<gene>
    <name evidence="5" type="ORF">QYF61_021950</name>
</gene>
<protein>
    <recommendedName>
        <fullName evidence="4">ASPIC/UnbV domain-containing protein</fullName>
    </recommendedName>
</protein>
<dbReference type="GO" id="GO:0007413">
    <property type="term" value="P:axonal fasciculation"/>
    <property type="evidence" value="ECO:0007669"/>
    <property type="project" value="TreeGrafter"/>
</dbReference>
<dbReference type="Pfam" id="PF07593">
    <property type="entry name" value="UnbV_ASPIC"/>
    <property type="match status" value="1"/>
</dbReference>
<dbReference type="Proteomes" id="UP001333110">
    <property type="component" value="Unassembled WGS sequence"/>
</dbReference>
<comment type="caution">
    <text evidence="5">The sequence shown here is derived from an EMBL/GenBank/DDBJ whole genome shotgun (WGS) entry which is preliminary data.</text>
</comment>
<feature type="signal peptide" evidence="3">
    <location>
        <begin position="1"/>
        <end position="15"/>
    </location>
</feature>
<dbReference type="PANTHER" id="PTHR16026">
    <property type="entry name" value="CARTILAGE ACIDIC PROTEIN 1"/>
    <property type="match status" value="1"/>
</dbReference>
<sequence>MLALCLLSLAWLSEGSQRSEPMFAAVTHRLLPPDYDSNPTQLNYGVAVTDLDADGDFEIVVAGYNGPNLVLKYDKARGRLVNVAEDERGSPYYALRDRQGNAIGVTACDIDGDGREEIYFLNTNNAFSGMATYTDKLFKLRNGRWEDLLSDEVNREVASRFAGRSVACVDRTGSGRYSIYIANYASGNVGPHALIEMDVAASDPARGIVVLVDVAAQAGVSKYTGGRGLAVGPILSDSASDIFCGNENSPNFLFHNRGDGTYWDVAAAVGLDDPYQHGRGVALADFNRDGRVDIVYGNWNGPHRLYLQSGVPGRVRFRDIATPKFSMPSPVRTVIAADFDNDQELEVFFNNIAYRGSSANRLFRLIRREHSDPIVEELNPGDALEPEGRGTGGAVTDFDGDGMLDLILSHGESMAQPISIFKGTQGTSNNWLRVIPRTRFGAFARGAKVVLFTRRSGAHLRIIDGGSGYLCEMEPVAHFGLGATSAAPAPCSTVVIMPIALGMVGSGGGCGQDVPPLQPCCKGQLPPSPPPACCFAQAPGLSLPINPPLAQHGWQPSLQGCPCPLAGHPTIPMCTPRAASLCMGCQHGHLGPGSGSKGRLCPSIPTTPLASFQPLPALETPPLTGCPPAGHDEASSLEVTWPDGRVVARAVASSETNSVLEVPYPLDTEEPLMAAPLEVRPRSGCRAGGRNEGLSSAGSVAAQG</sequence>
<evidence type="ECO:0000256" key="1">
    <source>
        <dbReference type="ARBA" id="ARBA00022729"/>
    </source>
</evidence>
<evidence type="ECO:0000256" key="3">
    <source>
        <dbReference type="SAM" id="SignalP"/>
    </source>
</evidence>
<dbReference type="InterPro" id="IPR027039">
    <property type="entry name" value="Crtac1"/>
</dbReference>
<dbReference type="InterPro" id="IPR011519">
    <property type="entry name" value="UnbV_ASPIC"/>
</dbReference>
<dbReference type="InterPro" id="IPR028994">
    <property type="entry name" value="Integrin_alpha_N"/>
</dbReference>
<proteinExistence type="predicted"/>
<dbReference type="Pfam" id="PF13517">
    <property type="entry name" value="FG-GAP_3"/>
    <property type="match status" value="2"/>
</dbReference>
<accession>A0AAN7N891</accession>
<keyword evidence="1 3" id="KW-0732">Signal</keyword>
<dbReference type="AlphaFoldDB" id="A0AAN7N891"/>
<feature type="domain" description="ASPIC/UnbV" evidence="4">
    <location>
        <begin position="444"/>
        <end position="485"/>
    </location>
</feature>
<evidence type="ECO:0000256" key="2">
    <source>
        <dbReference type="SAM" id="MobiDB-lite"/>
    </source>
</evidence>
<evidence type="ECO:0000259" key="4">
    <source>
        <dbReference type="Pfam" id="PF07593"/>
    </source>
</evidence>
<feature type="region of interest" description="Disordered" evidence="2">
    <location>
        <begin position="679"/>
        <end position="704"/>
    </location>
</feature>
<evidence type="ECO:0000313" key="5">
    <source>
        <dbReference type="EMBL" id="KAK4821547.1"/>
    </source>
</evidence>
<reference evidence="5 6" key="1">
    <citation type="journal article" date="2023" name="J. Hered.">
        <title>Chromosome-level genome of the wood stork (Mycteria americana) provides insight into avian chromosome evolution.</title>
        <authorList>
            <person name="Flamio R. Jr."/>
            <person name="Ramstad K.M."/>
        </authorList>
    </citation>
    <scope>NUCLEOTIDE SEQUENCE [LARGE SCALE GENOMIC DNA]</scope>
    <source>
        <strain evidence="5">JAX WOST 10</strain>
    </source>
</reference>
<dbReference type="EMBL" id="JAUNZN010000005">
    <property type="protein sequence ID" value="KAK4821547.1"/>
    <property type="molecule type" value="Genomic_DNA"/>
</dbReference>
<dbReference type="PANTHER" id="PTHR16026:SF0">
    <property type="entry name" value="CARTILAGE ACIDIC PROTEIN 1"/>
    <property type="match status" value="1"/>
</dbReference>
<feature type="chain" id="PRO_5043054776" description="ASPIC/UnbV domain-containing protein" evidence="3">
    <location>
        <begin position="16"/>
        <end position="704"/>
    </location>
</feature>
<evidence type="ECO:0000313" key="6">
    <source>
        <dbReference type="Proteomes" id="UP001333110"/>
    </source>
</evidence>
<dbReference type="InterPro" id="IPR013517">
    <property type="entry name" value="FG-GAP"/>
</dbReference>
<name>A0AAN7N891_MYCAM</name>
<organism evidence="5 6">
    <name type="scientific">Mycteria americana</name>
    <name type="common">Wood stork</name>
    <dbReference type="NCBI Taxonomy" id="33587"/>
    <lineage>
        <taxon>Eukaryota</taxon>
        <taxon>Metazoa</taxon>
        <taxon>Chordata</taxon>
        <taxon>Craniata</taxon>
        <taxon>Vertebrata</taxon>
        <taxon>Euteleostomi</taxon>
        <taxon>Archelosauria</taxon>
        <taxon>Archosauria</taxon>
        <taxon>Dinosauria</taxon>
        <taxon>Saurischia</taxon>
        <taxon>Theropoda</taxon>
        <taxon>Coelurosauria</taxon>
        <taxon>Aves</taxon>
        <taxon>Neognathae</taxon>
        <taxon>Neoaves</taxon>
        <taxon>Aequornithes</taxon>
        <taxon>Ciconiiformes</taxon>
        <taxon>Ciconiidae</taxon>
        <taxon>Mycteria</taxon>
    </lineage>
</organism>
<dbReference type="SUPFAM" id="SSF69318">
    <property type="entry name" value="Integrin alpha N-terminal domain"/>
    <property type="match status" value="1"/>
</dbReference>